<evidence type="ECO:0000256" key="2">
    <source>
        <dbReference type="ARBA" id="ARBA00023043"/>
    </source>
</evidence>
<dbReference type="PANTHER" id="PTHR24171">
    <property type="entry name" value="ANKYRIN REPEAT DOMAIN-CONTAINING PROTEIN 39-RELATED"/>
    <property type="match status" value="1"/>
</dbReference>
<feature type="compositionally biased region" description="Polar residues" evidence="4">
    <location>
        <begin position="1"/>
        <end position="17"/>
    </location>
</feature>
<sequence length="263" mass="27698">MASDSSKSIPTGPTTTADLPPHKLAANQLPTPANVTLYEAAKAGNLRRVRRCLDNGASPNWFQNPEEGATAMHKAAEGGHTDILQLLIERGGVLDDALLTNRNTPLHIACDGGHLEVAKVLVAAGAPVGAANAFGNTPLHAALMSSRPLMDLVKLLLSNGADFRYANHRQSTPLHFLAYSKFSGEEKMALCEILDDAGADVAAKDDQGMTPLHLAARDGQAALVAALLDSDAPLEAVDAQGHTPRYYAEHKGHSRIIGLLAEA</sequence>
<feature type="repeat" description="ANK" evidence="3">
    <location>
        <begin position="207"/>
        <end position="239"/>
    </location>
</feature>
<comment type="caution">
    <text evidence="5">The sequence shown here is derived from an EMBL/GenBank/DDBJ whole genome shotgun (WGS) entry which is preliminary data.</text>
</comment>
<proteinExistence type="predicted"/>
<keyword evidence="2 3" id="KW-0040">ANK repeat</keyword>
<dbReference type="InterPro" id="IPR002110">
    <property type="entry name" value="Ankyrin_rpt"/>
</dbReference>
<reference evidence="5" key="1">
    <citation type="submission" date="2021-02" db="EMBL/GenBank/DDBJ databases">
        <title>First Annotated Genome of the Yellow-green Alga Tribonema minus.</title>
        <authorList>
            <person name="Mahan K.M."/>
        </authorList>
    </citation>
    <scope>NUCLEOTIDE SEQUENCE</scope>
    <source>
        <strain evidence="5">UTEX B ZZ1240</strain>
    </source>
</reference>
<dbReference type="SMART" id="SM00248">
    <property type="entry name" value="ANK"/>
    <property type="match status" value="6"/>
</dbReference>
<dbReference type="Pfam" id="PF12796">
    <property type="entry name" value="Ank_2"/>
    <property type="match status" value="2"/>
</dbReference>
<evidence type="ECO:0000313" key="5">
    <source>
        <dbReference type="EMBL" id="KAG5192960.1"/>
    </source>
</evidence>
<dbReference type="Pfam" id="PF00023">
    <property type="entry name" value="Ank"/>
    <property type="match status" value="1"/>
</dbReference>
<feature type="repeat" description="ANK" evidence="3">
    <location>
        <begin position="101"/>
        <end position="133"/>
    </location>
</feature>
<dbReference type="PROSITE" id="PS50297">
    <property type="entry name" value="ANK_REP_REGION"/>
    <property type="match status" value="4"/>
</dbReference>
<feature type="region of interest" description="Disordered" evidence="4">
    <location>
        <begin position="1"/>
        <end position="24"/>
    </location>
</feature>
<feature type="repeat" description="ANK" evidence="3">
    <location>
        <begin position="67"/>
        <end position="91"/>
    </location>
</feature>
<evidence type="ECO:0000256" key="3">
    <source>
        <dbReference type="PROSITE-ProRule" id="PRU00023"/>
    </source>
</evidence>
<evidence type="ECO:0000256" key="1">
    <source>
        <dbReference type="ARBA" id="ARBA00022737"/>
    </source>
</evidence>
<gene>
    <name evidence="5" type="ORF">JKP88DRAFT_260840</name>
</gene>
<dbReference type="OrthoDB" id="40158at2759"/>
<dbReference type="AlphaFoldDB" id="A0A835ZFX4"/>
<name>A0A835ZFX4_9STRA</name>
<dbReference type="Proteomes" id="UP000664859">
    <property type="component" value="Unassembled WGS sequence"/>
</dbReference>
<dbReference type="PRINTS" id="PR01415">
    <property type="entry name" value="ANKYRIN"/>
</dbReference>
<dbReference type="Gene3D" id="1.25.40.20">
    <property type="entry name" value="Ankyrin repeat-containing domain"/>
    <property type="match status" value="3"/>
</dbReference>
<organism evidence="5 6">
    <name type="scientific">Tribonema minus</name>
    <dbReference type="NCBI Taxonomy" id="303371"/>
    <lineage>
        <taxon>Eukaryota</taxon>
        <taxon>Sar</taxon>
        <taxon>Stramenopiles</taxon>
        <taxon>Ochrophyta</taxon>
        <taxon>PX clade</taxon>
        <taxon>Xanthophyceae</taxon>
        <taxon>Tribonematales</taxon>
        <taxon>Tribonemataceae</taxon>
        <taxon>Tribonema</taxon>
    </lineage>
</organism>
<dbReference type="EMBL" id="JAFCMP010000001">
    <property type="protein sequence ID" value="KAG5192960.1"/>
    <property type="molecule type" value="Genomic_DNA"/>
</dbReference>
<evidence type="ECO:0000313" key="6">
    <source>
        <dbReference type="Proteomes" id="UP000664859"/>
    </source>
</evidence>
<dbReference type="PROSITE" id="PS50088">
    <property type="entry name" value="ANK_REPEAT"/>
    <property type="match status" value="4"/>
</dbReference>
<keyword evidence="6" id="KW-1185">Reference proteome</keyword>
<accession>A0A835ZFX4</accession>
<dbReference type="PANTHER" id="PTHR24171:SF9">
    <property type="entry name" value="ANKYRIN REPEAT DOMAIN-CONTAINING PROTEIN 39"/>
    <property type="match status" value="1"/>
</dbReference>
<feature type="repeat" description="ANK" evidence="3">
    <location>
        <begin position="134"/>
        <end position="168"/>
    </location>
</feature>
<evidence type="ECO:0000256" key="4">
    <source>
        <dbReference type="SAM" id="MobiDB-lite"/>
    </source>
</evidence>
<dbReference type="SUPFAM" id="SSF48403">
    <property type="entry name" value="Ankyrin repeat"/>
    <property type="match status" value="1"/>
</dbReference>
<protein>
    <submittedName>
        <fullName evidence="5">Ankyrin repeat-containing domain protein</fullName>
    </submittedName>
</protein>
<dbReference type="InterPro" id="IPR036770">
    <property type="entry name" value="Ankyrin_rpt-contain_sf"/>
</dbReference>
<keyword evidence="1" id="KW-0677">Repeat</keyword>